<reference evidence="4 5" key="1">
    <citation type="submission" date="2018-09" db="EMBL/GenBank/DDBJ databases">
        <title>Nesterenkonia natronophila sp. nov., an alkaliphilic actinobacteriume isolated from a soda lake, and emended description of the genus Nesterenkonia.</title>
        <authorList>
            <person name="Menes R.J."/>
            <person name="Iriarte A."/>
        </authorList>
    </citation>
    <scope>NUCLEOTIDE SEQUENCE [LARGE SCALE GENOMIC DNA]</scope>
    <source>
        <strain evidence="4 5">M8</strain>
    </source>
</reference>
<dbReference type="PANTHER" id="PTHR43767">
    <property type="entry name" value="LONG-CHAIN-FATTY-ACID--COA LIGASE"/>
    <property type="match status" value="1"/>
</dbReference>
<comment type="caution">
    <text evidence="4">The sequence shown here is derived from an EMBL/GenBank/DDBJ whole genome shotgun (WGS) entry which is preliminary data.</text>
</comment>
<dbReference type="OrthoDB" id="9803968at2"/>
<evidence type="ECO:0008006" key="6">
    <source>
        <dbReference type="Google" id="ProtNLM"/>
    </source>
</evidence>
<keyword evidence="5" id="KW-1185">Reference proteome</keyword>
<evidence type="ECO:0000313" key="4">
    <source>
        <dbReference type="EMBL" id="RJN31609.1"/>
    </source>
</evidence>
<dbReference type="SUPFAM" id="SSF56801">
    <property type="entry name" value="Acetyl-CoA synthetase-like"/>
    <property type="match status" value="1"/>
</dbReference>
<evidence type="ECO:0000259" key="2">
    <source>
        <dbReference type="Pfam" id="PF00501"/>
    </source>
</evidence>
<dbReference type="AlphaFoldDB" id="A0A3A4G0I6"/>
<evidence type="ECO:0000313" key="5">
    <source>
        <dbReference type="Proteomes" id="UP000266615"/>
    </source>
</evidence>
<accession>A0A3A4G0I6</accession>
<feature type="domain" description="AMP-binding enzyme C-terminal" evidence="3">
    <location>
        <begin position="333"/>
        <end position="407"/>
    </location>
</feature>
<dbReference type="GO" id="GO:0016878">
    <property type="term" value="F:acid-thiol ligase activity"/>
    <property type="evidence" value="ECO:0007669"/>
    <property type="project" value="UniProtKB-ARBA"/>
</dbReference>
<dbReference type="PANTHER" id="PTHR43767:SF1">
    <property type="entry name" value="NONRIBOSOMAL PEPTIDE SYNTHASE PES1 (EUROFUNG)-RELATED"/>
    <property type="match status" value="1"/>
</dbReference>
<name>A0A3A4G0I6_9MICC</name>
<dbReference type="InterPro" id="IPR050237">
    <property type="entry name" value="ATP-dep_AMP-bd_enzyme"/>
</dbReference>
<dbReference type="Proteomes" id="UP000266615">
    <property type="component" value="Unassembled WGS sequence"/>
</dbReference>
<dbReference type="InterPro" id="IPR025110">
    <property type="entry name" value="AMP-bd_C"/>
</dbReference>
<gene>
    <name evidence="4" type="ORF">D3250_05510</name>
</gene>
<proteinExistence type="predicted"/>
<protein>
    <recommendedName>
        <fullName evidence="6">AMP-dependent synthetase</fullName>
    </recommendedName>
</protein>
<evidence type="ECO:0000256" key="1">
    <source>
        <dbReference type="SAM" id="MobiDB-lite"/>
    </source>
</evidence>
<sequence>MNDYWLQNALKALEVTRAADCPPLEFLSVESGAAPKWTERADALGTGAGVVVRTSGSTGTPKQTLLSWEALEASAEMTAQALGGHGQWLLALQPSYVAGLAVLSRSLVGGTEPVSLLEQTTDPDRFSKAAEQLTADRRFVSLVPTQLQRLLTRPSQRLLAALRRFDAILLGGAPTNAELFDHARGLDLNVIRTYGMAETCGGCVYDGYPLPGVTVELGTHGRVLLSGPMVALGYHEDPELTAEKFEWAPDARSPQSTPLRLEEADDHQGRQRRFRTDDLGELSTQRATEVDTIAQVSGAGHSAQIVPRLTVTGRADSVLITGGVKVSAEEIRRALESHPSVREAFVAGVDDAEWGQKVVAAVVFSTASRGGNVFEELDQLISDRLSPAAVPKHYELLGGLPLLPNGKPDRQALIEMLERGAAHGQNP</sequence>
<dbReference type="RefSeq" id="WP_119902396.1">
    <property type="nucleotide sequence ID" value="NZ_QYZP01000002.1"/>
</dbReference>
<dbReference type="InterPro" id="IPR000873">
    <property type="entry name" value="AMP-dep_synth/lig_dom"/>
</dbReference>
<dbReference type="Gene3D" id="3.40.50.12780">
    <property type="entry name" value="N-terminal domain of ligase-like"/>
    <property type="match status" value="1"/>
</dbReference>
<feature type="domain" description="AMP-dependent synthetase/ligase" evidence="2">
    <location>
        <begin position="54"/>
        <end position="224"/>
    </location>
</feature>
<dbReference type="EMBL" id="QYZP01000002">
    <property type="protein sequence ID" value="RJN31609.1"/>
    <property type="molecule type" value="Genomic_DNA"/>
</dbReference>
<dbReference type="Gene3D" id="3.30.300.30">
    <property type="match status" value="1"/>
</dbReference>
<dbReference type="InterPro" id="IPR045851">
    <property type="entry name" value="AMP-bd_C_sf"/>
</dbReference>
<dbReference type="InterPro" id="IPR042099">
    <property type="entry name" value="ANL_N_sf"/>
</dbReference>
<organism evidence="4 5">
    <name type="scientific">Nesterenkonia natronophila</name>
    <dbReference type="NCBI Taxonomy" id="2174932"/>
    <lineage>
        <taxon>Bacteria</taxon>
        <taxon>Bacillati</taxon>
        <taxon>Actinomycetota</taxon>
        <taxon>Actinomycetes</taxon>
        <taxon>Micrococcales</taxon>
        <taxon>Micrococcaceae</taxon>
        <taxon>Nesterenkonia</taxon>
    </lineage>
</organism>
<dbReference type="Pfam" id="PF00501">
    <property type="entry name" value="AMP-binding"/>
    <property type="match status" value="1"/>
</dbReference>
<evidence type="ECO:0000259" key="3">
    <source>
        <dbReference type="Pfam" id="PF13193"/>
    </source>
</evidence>
<feature type="compositionally biased region" description="Basic and acidic residues" evidence="1">
    <location>
        <begin position="260"/>
        <end position="270"/>
    </location>
</feature>
<dbReference type="Pfam" id="PF13193">
    <property type="entry name" value="AMP-binding_C"/>
    <property type="match status" value="1"/>
</dbReference>
<feature type="region of interest" description="Disordered" evidence="1">
    <location>
        <begin position="249"/>
        <end position="270"/>
    </location>
</feature>